<organism evidence="1 2">
    <name type="scientific">Botrytis deweyae</name>
    <dbReference type="NCBI Taxonomy" id="2478750"/>
    <lineage>
        <taxon>Eukaryota</taxon>
        <taxon>Fungi</taxon>
        <taxon>Dikarya</taxon>
        <taxon>Ascomycota</taxon>
        <taxon>Pezizomycotina</taxon>
        <taxon>Leotiomycetes</taxon>
        <taxon>Helotiales</taxon>
        <taxon>Sclerotiniaceae</taxon>
        <taxon>Botrytis</taxon>
    </lineage>
</organism>
<dbReference type="InterPro" id="IPR012349">
    <property type="entry name" value="Split_barrel_FMN-bd"/>
</dbReference>
<name>A0ABQ7INE4_9HELO</name>
<dbReference type="GeneID" id="62232025"/>
<gene>
    <name evidence="1" type="ORF">EAE98_005251</name>
</gene>
<dbReference type="Proteomes" id="UP000783213">
    <property type="component" value="Unassembled WGS sequence"/>
</dbReference>
<sequence>MNMTPISQKRSSTVSTFCTYHFLRKTPSTQLFVISSARSSHAAIARSLVWYDHVQEPVLGRLKGIEKRDPDIPVSVAASVVNSHYLEFSGFAIGFSFPILTASLMGVSKSHKVEREDIMKYIVNSQIPDRWNHHWPIGTDVNYVSIIKITTSVQKLHTHSLPKVLGLEVQNYVEDEKLCKEYWEGTIPFWEKFGQPILGNDNLPEAGKSNSYSYPVLET</sequence>
<dbReference type="EMBL" id="RCSX01000010">
    <property type="protein sequence ID" value="KAF7929332.1"/>
    <property type="molecule type" value="Genomic_DNA"/>
</dbReference>
<evidence type="ECO:0000313" key="2">
    <source>
        <dbReference type="Proteomes" id="UP000783213"/>
    </source>
</evidence>
<comment type="caution">
    <text evidence="1">The sequence shown here is derived from an EMBL/GenBank/DDBJ whole genome shotgun (WGS) entry which is preliminary data.</text>
</comment>
<keyword evidence="2" id="KW-1185">Reference proteome</keyword>
<protein>
    <submittedName>
        <fullName evidence="1">Uncharacterized protein</fullName>
    </submittedName>
</protein>
<accession>A0ABQ7INE4</accession>
<reference evidence="1 2" key="1">
    <citation type="journal article" date="2020" name="Genome Biol. Evol.">
        <title>Comparative genomics of Sclerotiniaceae.</title>
        <authorList>
            <person name="Valero Jimenez C.A."/>
            <person name="Steentjes M."/>
            <person name="Scholten O.E."/>
            <person name="Van Kan J.A.L."/>
        </authorList>
    </citation>
    <scope>NUCLEOTIDE SEQUENCE [LARGE SCALE GENOMIC DNA]</scope>
    <source>
        <strain evidence="1 2">B1</strain>
    </source>
</reference>
<dbReference type="Gene3D" id="2.30.110.10">
    <property type="entry name" value="Electron Transport, Fmn-binding Protein, Chain A"/>
    <property type="match status" value="1"/>
</dbReference>
<evidence type="ECO:0000313" key="1">
    <source>
        <dbReference type="EMBL" id="KAF7929332.1"/>
    </source>
</evidence>
<proteinExistence type="predicted"/>
<dbReference type="RefSeq" id="XP_038810714.1">
    <property type="nucleotide sequence ID" value="XM_038952872.1"/>
</dbReference>